<accession>A0A6P8GMD9</accession>
<keyword evidence="5" id="KW-0677">Repeat</keyword>
<keyword evidence="9" id="KW-0804">Transcription</keyword>
<evidence type="ECO:0000313" key="15">
    <source>
        <dbReference type="RefSeq" id="XP_031438776.1"/>
    </source>
</evidence>
<dbReference type="FunFam" id="3.30.160.60:FF:000671">
    <property type="entry name" value="Zinc finger protein 26"/>
    <property type="match status" value="1"/>
</dbReference>
<dbReference type="KEGG" id="char:105912595"/>
<dbReference type="InterPro" id="IPR029400">
    <property type="entry name" value="TINF2_N"/>
</dbReference>
<evidence type="ECO:0000256" key="7">
    <source>
        <dbReference type="ARBA" id="ARBA00022833"/>
    </source>
</evidence>
<evidence type="ECO:0000256" key="12">
    <source>
        <dbReference type="SAM" id="MobiDB-lite"/>
    </source>
</evidence>
<dbReference type="GO" id="GO:0008270">
    <property type="term" value="F:zinc ion binding"/>
    <property type="evidence" value="ECO:0007669"/>
    <property type="project" value="UniProtKB-KW"/>
</dbReference>
<dbReference type="FunFam" id="3.30.160.60:FF:000495">
    <property type="entry name" value="zinc finger protein 668"/>
    <property type="match status" value="2"/>
</dbReference>
<evidence type="ECO:0000313" key="14">
    <source>
        <dbReference type="Proteomes" id="UP000515152"/>
    </source>
</evidence>
<feature type="compositionally biased region" description="Gly residues" evidence="12">
    <location>
        <begin position="291"/>
        <end position="302"/>
    </location>
</feature>
<comment type="subcellular location">
    <subcellularLocation>
        <location evidence="2">Nucleus</location>
    </subcellularLocation>
</comment>
<evidence type="ECO:0000256" key="6">
    <source>
        <dbReference type="ARBA" id="ARBA00022771"/>
    </source>
</evidence>
<feature type="domain" description="C2H2-type" evidence="13">
    <location>
        <begin position="510"/>
        <end position="537"/>
    </location>
</feature>
<keyword evidence="14" id="KW-1185">Reference proteome</keyword>
<organism evidence="14 15">
    <name type="scientific">Clupea harengus</name>
    <name type="common">Atlantic herring</name>
    <dbReference type="NCBI Taxonomy" id="7950"/>
    <lineage>
        <taxon>Eukaryota</taxon>
        <taxon>Metazoa</taxon>
        <taxon>Chordata</taxon>
        <taxon>Craniata</taxon>
        <taxon>Vertebrata</taxon>
        <taxon>Euteleostomi</taxon>
        <taxon>Actinopterygii</taxon>
        <taxon>Neopterygii</taxon>
        <taxon>Teleostei</taxon>
        <taxon>Clupei</taxon>
        <taxon>Clupeiformes</taxon>
        <taxon>Clupeoidei</taxon>
        <taxon>Clupeidae</taxon>
        <taxon>Clupea</taxon>
    </lineage>
</organism>
<evidence type="ECO:0000256" key="11">
    <source>
        <dbReference type="PROSITE-ProRule" id="PRU00042"/>
    </source>
</evidence>
<keyword evidence="6 11" id="KW-0863">Zinc-finger</keyword>
<feature type="domain" description="C2H2-type" evidence="13">
    <location>
        <begin position="789"/>
        <end position="816"/>
    </location>
</feature>
<dbReference type="OrthoDB" id="654211at2759"/>
<feature type="domain" description="C2H2-type" evidence="13">
    <location>
        <begin position="733"/>
        <end position="760"/>
    </location>
</feature>
<dbReference type="Proteomes" id="UP000515152">
    <property type="component" value="Chromosome 16"/>
</dbReference>
<feature type="domain" description="C2H2-type" evidence="13">
    <location>
        <begin position="817"/>
        <end position="844"/>
    </location>
</feature>
<feature type="domain" description="C2H2-type" evidence="13">
    <location>
        <begin position="622"/>
        <end position="649"/>
    </location>
</feature>
<feature type="domain" description="C2H2-type" evidence="13">
    <location>
        <begin position="761"/>
        <end position="788"/>
    </location>
</feature>
<feature type="domain" description="C2H2-type" evidence="13">
    <location>
        <begin position="566"/>
        <end position="594"/>
    </location>
</feature>
<feature type="domain" description="C2H2-type" evidence="13">
    <location>
        <begin position="705"/>
        <end position="732"/>
    </location>
</feature>
<dbReference type="PROSITE" id="PS00028">
    <property type="entry name" value="ZINC_FINGER_C2H2_1"/>
    <property type="match status" value="12"/>
</dbReference>
<dbReference type="PANTHER" id="PTHR23234">
    <property type="entry name" value="ZNF44 PROTEIN"/>
    <property type="match status" value="1"/>
</dbReference>
<keyword evidence="4" id="KW-0479">Metal-binding</keyword>
<evidence type="ECO:0000256" key="3">
    <source>
        <dbReference type="ARBA" id="ARBA00006991"/>
    </source>
</evidence>
<dbReference type="PANTHER" id="PTHR23234:SF10">
    <property type="entry name" value="RIKEN CDNA 6720489N17 GENE-RELATED"/>
    <property type="match status" value="1"/>
</dbReference>
<keyword evidence="8" id="KW-0805">Transcription regulation</keyword>
<evidence type="ECO:0000256" key="4">
    <source>
        <dbReference type="ARBA" id="ARBA00022723"/>
    </source>
</evidence>
<reference evidence="15" key="1">
    <citation type="submission" date="2025-08" db="UniProtKB">
        <authorList>
            <consortium name="RefSeq"/>
        </authorList>
    </citation>
    <scope>IDENTIFICATION</scope>
</reference>
<dbReference type="InterPro" id="IPR013087">
    <property type="entry name" value="Znf_C2H2_type"/>
</dbReference>
<evidence type="ECO:0000256" key="1">
    <source>
        <dbReference type="ARBA" id="ARBA00003767"/>
    </source>
</evidence>
<dbReference type="CDD" id="cd11657">
    <property type="entry name" value="TIN2_N"/>
    <property type="match status" value="1"/>
</dbReference>
<feature type="domain" description="C2H2-type" evidence="13">
    <location>
        <begin position="650"/>
        <end position="676"/>
    </location>
</feature>
<evidence type="ECO:0000256" key="2">
    <source>
        <dbReference type="ARBA" id="ARBA00004123"/>
    </source>
</evidence>
<evidence type="ECO:0000256" key="5">
    <source>
        <dbReference type="ARBA" id="ARBA00022737"/>
    </source>
</evidence>
<proteinExistence type="inferred from homology"/>
<evidence type="ECO:0000256" key="9">
    <source>
        <dbReference type="ARBA" id="ARBA00023163"/>
    </source>
</evidence>
<feature type="domain" description="C2H2-type" evidence="13">
    <location>
        <begin position="845"/>
        <end position="867"/>
    </location>
</feature>
<dbReference type="PROSITE" id="PS50157">
    <property type="entry name" value="ZINC_FINGER_C2H2_2"/>
    <property type="match status" value="13"/>
</dbReference>
<dbReference type="AlphaFoldDB" id="A0A6P8GMD9"/>
<dbReference type="SMART" id="SM00355">
    <property type="entry name" value="ZnF_C2H2"/>
    <property type="match status" value="14"/>
</dbReference>
<dbReference type="Gene3D" id="3.30.160.60">
    <property type="entry name" value="Classic Zinc Finger"/>
    <property type="match status" value="12"/>
</dbReference>
<evidence type="ECO:0000256" key="10">
    <source>
        <dbReference type="ARBA" id="ARBA00023242"/>
    </source>
</evidence>
<feature type="domain" description="C2H2-type" evidence="13">
    <location>
        <begin position="677"/>
        <end position="704"/>
    </location>
</feature>
<dbReference type="FunFam" id="3.30.160.60:FF:000110">
    <property type="entry name" value="Zinc finger protein-like"/>
    <property type="match status" value="1"/>
</dbReference>
<name>A0A6P8GMD9_CLUHA</name>
<keyword evidence="10" id="KW-0539">Nucleus</keyword>
<dbReference type="Pfam" id="PF00096">
    <property type="entry name" value="zf-C2H2"/>
    <property type="match status" value="9"/>
</dbReference>
<dbReference type="InterPro" id="IPR050758">
    <property type="entry name" value="Znf_C2H2-type"/>
</dbReference>
<comment type="function">
    <text evidence="1">May be involved in transcriptional regulation.</text>
</comment>
<comment type="similarity">
    <text evidence="3">Belongs to the krueppel C2H2-type zinc-finger protein family.</text>
</comment>
<feature type="domain" description="C2H2-type" evidence="13">
    <location>
        <begin position="538"/>
        <end position="565"/>
    </location>
</feature>
<keyword evidence="7" id="KW-0862">Zinc</keyword>
<dbReference type="FunFam" id="3.30.160.60:FF:000690">
    <property type="entry name" value="Zinc finger protein 354C"/>
    <property type="match status" value="1"/>
</dbReference>
<dbReference type="Pfam" id="PF13894">
    <property type="entry name" value="zf-C2H2_4"/>
    <property type="match status" value="1"/>
</dbReference>
<dbReference type="GO" id="GO:0005634">
    <property type="term" value="C:nucleus"/>
    <property type="evidence" value="ECO:0007669"/>
    <property type="project" value="UniProtKB-SubCell"/>
</dbReference>
<dbReference type="InterPro" id="IPR036236">
    <property type="entry name" value="Znf_C2H2_sf"/>
</dbReference>
<feature type="region of interest" description="Disordered" evidence="12">
    <location>
        <begin position="280"/>
        <end position="407"/>
    </location>
</feature>
<dbReference type="SUPFAM" id="SSF57667">
    <property type="entry name" value="beta-beta-alpha zinc fingers"/>
    <property type="match status" value="7"/>
</dbReference>
<dbReference type="FunFam" id="3.30.160.60:FF:000446">
    <property type="entry name" value="Zinc finger protein"/>
    <property type="match status" value="1"/>
</dbReference>
<dbReference type="Pfam" id="PF14973">
    <property type="entry name" value="TINF2_N"/>
    <property type="match status" value="1"/>
</dbReference>
<dbReference type="FunFam" id="3.30.160.60:FF:000060">
    <property type="entry name" value="zinc finger protein 436"/>
    <property type="match status" value="1"/>
</dbReference>
<evidence type="ECO:0000259" key="13">
    <source>
        <dbReference type="PROSITE" id="PS50157"/>
    </source>
</evidence>
<sequence>MELRFSEAENTERSPLPMASLRLLVPPLRLMAAYLWQVMQRGDAMQYRMLADFVTLVTEAIPELLSPKHAAELILGLQARVVLELCRGDHAVAPDNLQLHLDNIQLLLPVLGAKENSRGGSGADFTALVQTLLTDPEERESFFQHVFPDVCGSHYDKVLQTLMWDFLMRLEKLTPVPDLLQTVSWLDDSAALAADCTECISQPEPLKLLIQHPAALAPLDTHSPPSVLGGTIRSLLLLGPRRPTPATADDPVTSEEVATETLTMTECIEMELGMRLAVGEAKESGGEEASRGGGGGGGGGAQRGEEESRQGGAEEAGVEVTQRGGGEESREVTQRGGGEESREGVSEREKTSEDESGKAELPCPQQEAEGQVSSATSCVDGERAAGGAASDSAVPVGWRRSQRKPKKTWKVKTIHLQMQKGKVMTQERKHWHCLESKNINSSKSSDVGPICEKSAEKSADEASLARSCPQCPFSHQQEALVRQHQELAHSDWAGGEQTQTAPPIGPALPHACADCGKSYRFASELKSHRRTHSGERPFECPQCGKSFVHSQALVRHRHTHAAERLYECGKCSETFPSLSARAAHRRTQHDPRRQRCADCGKCYSSASALARHQLLHTEERPYKCPQCPAAFPCLSNLNRHALTHRTERSHRCTCGKAFTYKGALLSHQRVHSSERPYHCGECGKGFLYKGGLEQHRKTHSDEKPFLCSHCGKGFKRQRSLSKHVSGHTREDVFRCTQCDKTFCYKASLTRHELTHSGERPFLCDDCGKGFFSFSELQKHQRFHTGHKPFQCPHCNKSFTQSCYLTLHMRYHTGVKPYTCPSCGKSFSSSTRLKRHLRIHTGEKPYQCSECTKCFQQSYQLKAHRQTHLTLTLDESNSPDPHPGRIKLT</sequence>
<feature type="domain" description="C2H2-type" evidence="13">
    <location>
        <begin position="594"/>
        <end position="621"/>
    </location>
</feature>
<dbReference type="FunFam" id="3.30.160.60:FF:002343">
    <property type="entry name" value="Zinc finger protein 33A"/>
    <property type="match status" value="2"/>
</dbReference>
<dbReference type="RefSeq" id="XP_031438776.1">
    <property type="nucleotide sequence ID" value="XM_031582916.1"/>
</dbReference>
<protein>
    <submittedName>
        <fullName evidence="15">Zinc finger protein 7-like isoform X1</fullName>
    </submittedName>
</protein>
<dbReference type="GeneID" id="105912595"/>
<gene>
    <name evidence="15" type="primary">LOC105912595</name>
</gene>
<dbReference type="GO" id="GO:0003690">
    <property type="term" value="F:double-stranded DNA binding"/>
    <property type="evidence" value="ECO:0007669"/>
    <property type="project" value="UniProtKB-ARBA"/>
</dbReference>
<feature type="compositionally biased region" description="Basic and acidic residues" evidence="12">
    <location>
        <begin position="325"/>
        <end position="358"/>
    </location>
</feature>
<evidence type="ECO:0000256" key="8">
    <source>
        <dbReference type="ARBA" id="ARBA00023015"/>
    </source>
</evidence>
<feature type="compositionally biased region" description="Basic and acidic residues" evidence="12">
    <location>
        <begin position="280"/>
        <end position="290"/>
    </location>
</feature>
<dbReference type="FunFam" id="3.30.160.60:FF:000688">
    <property type="entry name" value="zinc finger protein 197 isoform X1"/>
    <property type="match status" value="1"/>
</dbReference>